<dbReference type="Proteomes" id="UP000800041">
    <property type="component" value="Unassembled WGS sequence"/>
</dbReference>
<gene>
    <name evidence="2" type="ORF">K402DRAFT_399263</name>
</gene>
<reference evidence="2" key="1">
    <citation type="journal article" date="2020" name="Stud. Mycol.">
        <title>101 Dothideomycetes genomes: a test case for predicting lifestyles and emergence of pathogens.</title>
        <authorList>
            <person name="Haridas S."/>
            <person name="Albert R."/>
            <person name="Binder M."/>
            <person name="Bloem J."/>
            <person name="Labutti K."/>
            <person name="Salamov A."/>
            <person name="Andreopoulos B."/>
            <person name="Baker S."/>
            <person name="Barry K."/>
            <person name="Bills G."/>
            <person name="Bluhm B."/>
            <person name="Cannon C."/>
            <person name="Castanera R."/>
            <person name="Culley D."/>
            <person name="Daum C."/>
            <person name="Ezra D."/>
            <person name="Gonzalez J."/>
            <person name="Henrissat B."/>
            <person name="Kuo A."/>
            <person name="Liang C."/>
            <person name="Lipzen A."/>
            <person name="Lutzoni F."/>
            <person name="Magnuson J."/>
            <person name="Mondo S."/>
            <person name="Nolan M."/>
            <person name="Ohm R."/>
            <person name="Pangilinan J."/>
            <person name="Park H.-J."/>
            <person name="Ramirez L."/>
            <person name="Alfaro M."/>
            <person name="Sun H."/>
            <person name="Tritt A."/>
            <person name="Yoshinaga Y."/>
            <person name="Zwiers L.-H."/>
            <person name="Turgeon B."/>
            <person name="Goodwin S."/>
            <person name="Spatafora J."/>
            <person name="Crous P."/>
            <person name="Grigoriev I."/>
        </authorList>
    </citation>
    <scope>NUCLEOTIDE SEQUENCE</scope>
    <source>
        <strain evidence="2">CBS 113979</strain>
    </source>
</reference>
<name>A0A6G1GI32_9PEZI</name>
<dbReference type="EMBL" id="ML977244">
    <property type="protein sequence ID" value="KAF1980613.1"/>
    <property type="molecule type" value="Genomic_DNA"/>
</dbReference>
<evidence type="ECO:0000313" key="2">
    <source>
        <dbReference type="EMBL" id="KAF1980613.1"/>
    </source>
</evidence>
<organism evidence="2 3">
    <name type="scientific">Aulographum hederae CBS 113979</name>
    <dbReference type="NCBI Taxonomy" id="1176131"/>
    <lineage>
        <taxon>Eukaryota</taxon>
        <taxon>Fungi</taxon>
        <taxon>Dikarya</taxon>
        <taxon>Ascomycota</taxon>
        <taxon>Pezizomycotina</taxon>
        <taxon>Dothideomycetes</taxon>
        <taxon>Pleosporomycetidae</taxon>
        <taxon>Aulographales</taxon>
        <taxon>Aulographaceae</taxon>
    </lineage>
</organism>
<dbReference type="AlphaFoldDB" id="A0A6G1GI32"/>
<keyword evidence="3" id="KW-1185">Reference proteome</keyword>
<accession>A0A6G1GI32</accession>
<feature type="compositionally biased region" description="Basic and acidic residues" evidence="1">
    <location>
        <begin position="37"/>
        <end position="52"/>
    </location>
</feature>
<feature type="region of interest" description="Disordered" evidence="1">
    <location>
        <begin position="1"/>
        <end position="52"/>
    </location>
</feature>
<proteinExistence type="predicted"/>
<evidence type="ECO:0000256" key="1">
    <source>
        <dbReference type="SAM" id="MobiDB-lite"/>
    </source>
</evidence>
<protein>
    <submittedName>
        <fullName evidence="2">Uncharacterized protein</fullName>
    </submittedName>
</protein>
<evidence type="ECO:0000313" key="3">
    <source>
        <dbReference type="Proteomes" id="UP000800041"/>
    </source>
</evidence>
<sequence>MKKSIQLTRRCVKRKESRNRSESGVLGECRGLGAARPADRPADRESNRVSGD</sequence>